<gene>
    <name evidence="2" type="ORF">NNL22_12025</name>
</gene>
<protein>
    <submittedName>
        <fullName evidence="2">Uncharacterized protein</fullName>
    </submittedName>
</protein>
<dbReference type="RefSeq" id="WP_267267763.1">
    <property type="nucleotide sequence ID" value="NZ_CP101527.1"/>
</dbReference>
<keyword evidence="3" id="KW-1185">Reference proteome</keyword>
<dbReference type="Proteomes" id="UP001164472">
    <property type="component" value="Chromosome"/>
</dbReference>
<evidence type="ECO:0000313" key="2">
    <source>
        <dbReference type="EMBL" id="UZW73764.1"/>
    </source>
</evidence>
<proteinExistence type="predicted"/>
<dbReference type="EMBL" id="CP101527">
    <property type="protein sequence ID" value="UZW73764.1"/>
    <property type="molecule type" value="Genomic_DNA"/>
</dbReference>
<reference evidence="2" key="1">
    <citation type="submission" date="2022-07" db="EMBL/GenBank/DDBJ databases">
        <title>Alkalimarinus sp. nov., isolated from gut of a Alitta virens.</title>
        <authorList>
            <person name="Yang A.I."/>
            <person name="Shin N.-R."/>
        </authorList>
    </citation>
    <scope>NUCLEOTIDE SEQUENCE</scope>
    <source>
        <strain evidence="2">FA028</strain>
    </source>
</reference>
<dbReference type="AlphaFoldDB" id="A0A9E8HG17"/>
<accession>A0A9E8HG17</accession>
<sequence>MLKQMRQWQNAFTITLMLMCVSIGLSHNIEAALNLDHGEHCSICISGNSAPVISNEPISLDNLHFDSVFGTESPRLAYSCASWPGYSTRAPPLV</sequence>
<evidence type="ECO:0000256" key="1">
    <source>
        <dbReference type="SAM" id="SignalP"/>
    </source>
</evidence>
<name>A0A9E8HG17_9ALTE</name>
<evidence type="ECO:0000313" key="3">
    <source>
        <dbReference type="Proteomes" id="UP001164472"/>
    </source>
</evidence>
<keyword evidence="1" id="KW-0732">Signal</keyword>
<feature type="signal peptide" evidence="1">
    <location>
        <begin position="1"/>
        <end position="31"/>
    </location>
</feature>
<dbReference type="KEGG" id="asem:NNL22_12025"/>
<feature type="chain" id="PRO_5039463129" evidence="1">
    <location>
        <begin position="32"/>
        <end position="94"/>
    </location>
</feature>
<organism evidence="2 3">
    <name type="scientific">Alkalimarinus sediminis</name>
    <dbReference type="NCBI Taxonomy" id="1632866"/>
    <lineage>
        <taxon>Bacteria</taxon>
        <taxon>Pseudomonadati</taxon>
        <taxon>Pseudomonadota</taxon>
        <taxon>Gammaproteobacteria</taxon>
        <taxon>Alteromonadales</taxon>
        <taxon>Alteromonadaceae</taxon>
        <taxon>Alkalimarinus</taxon>
    </lineage>
</organism>